<protein>
    <submittedName>
        <fullName evidence="4">Low molecular weight protein-tyrosine-phosphatase</fullName>
        <ecNumber evidence="4">3.1.3.48</ecNumber>
    </submittedName>
</protein>
<evidence type="ECO:0000313" key="5">
    <source>
        <dbReference type="Proteomes" id="UP001596052"/>
    </source>
</evidence>
<feature type="domain" description="Phosphotyrosine protein phosphatase I" evidence="3">
    <location>
        <begin position="5"/>
        <end position="154"/>
    </location>
</feature>
<dbReference type="PANTHER" id="PTHR47439">
    <property type="entry name" value="LOW MOLECULAR WEIGHT PHOSPHOTYROSINE PROTEIN PHOSPHATASE-RELATED"/>
    <property type="match status" value="1"/>
</dbReference>
<comment type="caution">
    <text evidence="4">The sequence shown here is derived from an EMBL/GenBank/DDBJ whole genome shotgun (WGS) entry which is preliminary data.</text>
</comment>
<dbReference type="CDD" id="cd16343">
    <property type="entry name" value="LMWPTP"/>
    <property type="match status" value="1"/>
</dbReference>
<proteinExistence type="inferred from homology"/>
<sequence>MAAPFRLLFVCLGNICRSPAAEGVMRALVETKGFADRVLIRSAGTQGWHAGKLPDQRMRTAAQNRGYDLSSRARQVTEADLREYDLVLVMDRQNLKDVRAYDRDSQFDSKIRLFCEFCTDHQESEVPDPYYGGEQGFELVLDLLEDGCRGVLEHIRSALA</sequence>
<organism evidence="4 5">
    <name type="scientific">Prosthecobacter fluviatilis</name>
    <dbReference type="NCBI Taxonomy" id="445931"/>
    <lineage>
        <taxon>Bacteria</taxon>
        <taxon>Pseudomonadati</taxon>
        <taxon>Verrucomicrobiota</taxon>
        <taxon>Verrucomicrobiia</taxon>
        <taxon>Verrucomicrobiales</taxon>
        <taxon>Verrucomicrobiaceae</taxon>
        <taxon>Prosthecobacter</taxon>
    </lineage>
</organism>
<dbReference type="SMART" id="SM00226">
    <property type="entry name" value="LMWPc"/>
    <property type="match status" value="1"/>
</dbReference>
<evidence type="ECO:0000256" key="2">
    <source>
        <dbReference type="ARBA" id="ARBA00022801"/>
    </source>
</evidence>
<dbReference type="GO" id="GO:0004725">
    <property type="term" value="F:protein tyrosine phosphatase activity"/>
    <property type="evidence" value="ECO:0007669"/>
    <property type="project" value="UniProtKB-EC"/>
</dbReference>
<accession>A0ABW0KN10</accession>
<evidence type="ECO:0000313" key="4">
    <source>
        <dbReference type="EMBL" id="MFC5454790.1"/>
    </source>
</evidence>
<comment type="similarity">
    <text evidence="1">Belongs to the low molecular weight phosphotyrosine protein phosphatase family.</text>
</comment>
<gene>
    <name evidence="4" type="ORF">ACFQDI_08005</name>
</gene>
<dbReference type="EC" id="3.1.3.48" evidence="4"/>
<dbReference type="InterPro" id="IPR036196">
    <property type="entry name" value="Ptyr_pPase_sf"/>
</dbReference>
<evidence type="ECO:0000256" key="1">
    <source>
        <dbReference type="ARBA" id="ARBA00011063"/>
    </source>
</evidence>
<dbReference type="InterPro" id="IPR052995">
    <property type="entry name" value="LMW-PTP"/>
</dbReference>
<name>A0ABW0KN10_9BACT</name>
<reference evidence="5" key="1">
    <citation type="journal article" date="2019" name="Int. J. Syst. Evol. Microbiol.">
        <title>The Global Catalogue of Microorganisms (GCM) 10K type strain sequencing project: providing services to taxonomists for standard genome sequencing and annotation.</title>
        <authorList>
            <consortium name="The Broad Institute Genomics Platform"/>
            <consortium name="The Broad Institute Genome Sequencing Center for Infectious Disease"/>
            <person name="Wu L."/>
            <person name="Ma J."/>
        </authorList>
    </citation>
    <scope>NUCLEOTIDE SEQUENCE [LARGE SCALE GENOMIC DNA]</scope>
    <source>
        <strain evidence="5">CGMCC 4.1469</strain>
    </source>
</reference>
<keyword evidence="2 4" id="KW-0378">Hydrolase</keyword>
<dbReference type="Pfam" id="PF01451">
    <property type="entry name" value="LMWPc"/>
    <property type="match status" value="1"/>
</dbReference>
<dbReference type="SUPFAM" id="SSF52788">
    <property type="entry name" value="Phosphotyrosine protein phosphatases I"/>
    <property type="match status" value="1"/>
</dbReference>
<dbReference type="InterPro" id="IPR017867">
    <property type="entry name" value="Tyr_phospatase_low_mol_wt"/>
</dbReference>
<dbReference type="Gene3D" id="3.40.50.2300">
    <property type="match status" value="1"/>
</dbReference>
<dbReference type="PRINTS" id="PR00719">
    <property type="entry name" value="LMWPTPASE"/>
</dbReference>
<dbReference type="Proteomes" id="UP001596052">
    <property type="component" value="Unassembled WGS sequence"/>
</dbReference>
<evidence type="ECO:0000259" key="3">
    <source>
        <dbReference type="SMART" id="SM00226"/>
    </source>
</evidence>
<dbReference type="RefSeq" id="WP_377165233.1">
    <property type="nucleotide sequence ID" value="NZ_JBHSMQ010000002.1"/>
</dbReference>
<dbReference type="PANTHER" id="PTHR47439:SF1">
    <property type="entry name" value="ACID PHOSPHATASE"/>
    <property type="match status" value="1"/>
</dbReference>
<keyword evidence="5" id="KW-1185">Reference proteome</keyword>
<dbReference type="InterPro" id="IPR023485">
    <property type="entry name" value="Ptyr_pPase"/>
</dbReference>
<dbReference type="EMBL" id="JBHSMQ010000002">
    <property type="protein sequence ID" value="MFC5454790.1"/>
    <property type="molecule type" value="Genomic_DNA"/>
</dbReference>